<gene>
    <name evidence="3" type="ORF">TWF718_000359</name>
</gene>
<sequence>MKSAPFVALCAVLATSSAIPVEGVDGGLVVQGGNADTRFGMFFNPIKNVLKVAAEEDSATEPTTSDLEEDSDDKDAPKPTESGTIVTEVLIEPPVREQEIIIVETMPTAPELILPGLLNILSPQRISPPSPIDQALEVVEEVLGHIRHAGFTEELPLNTIGVDYDRATGPPSGLPDLLSMLEPMIEPTLPKMNAVEAMMIEVI</sequence>
<dbReference type="AlphaFoldDB" id="A0AAN8NF65"/>
<evidence type="ECO:0000313" key="3">
    <source>
        <dbReference type="EMBL" id="KAK6355984.1"/>
    </source>
</evidence>
<comment type="caution">
    <text evidence="3">The sequence shown here is derived from an EMBL/GenBank/DDBJ whole genome shotgun (WGS) entry which is preliminary data.</text>
</comment>
<evidence type="ECO:0000313" key="4">
    <source>
        <dbReference type="Proteomes" id="UP001313282"/>
    </source>
</evidence>
<evidence type="ECO:0000256" key="2">
    <source>
        <dbReference type="SAM" id="SignalP"/>
    </source>
</evidence>
<proteinExistence type="predicted"/>
<protein>
    <submittedName>
        <fullName evidence="3">Uncharacterized protein</fullName>
    </submittedName>
</protein>
<keyword evidence="4" id="KW-1185">Reference proteome</keyword>
<organism evidence="3 4">
    <name type="scientific">Orbilia javanica</name>
    <dbReference type="NCBI Taxonomy" id="47235"/>
    <lineage>
        <taxon>Eukaryota</taxon>
        <taxon>Fungi</taxon>
        <taxon>Dikarya</taxon>
        <taxon>Ascomycota</taxon>
        <taxon>Pezizomycotina</taxon>
        <taxon>Orbiliomycetes</taxon>
        <taxon>Orbiliales</taxon>
        <taxon>Orbiliaceae</taxon>
        <taxon>Orbilia</taxon>
    </lineage>
</organism>
<dbReference type="EMBL" id="JAVHNR010000001">
    <property type="protein sequence ID" value="KAK6355984.1"/>
    <property type="molecule type" value="Genomic_DNA"/>
</dbReference>
<feature type="chain" id="PRO_5042852596" evidence="2">
    <location>
        <begin position="19"/>
        <end position="203"/>
    </location>
</feature>
<feature type="signal peptide" evidence="2">
    <location>
        <begin position="1"/>
        <end position="18"/>
    </location>
</feature>
<accession>A0AAN8NF65</accession>
<evidence type="ECO:0000256" key="1">
    <source>
        <dbReference type="SAM" id="MobiDB-lite"/>
    </source>
</evidence>
<dbReference type="Proteomes" id="UP001313282">
    <property type="component" value="Unassembled WGS sequence"/>
</dbReference>
<keyword evidence="2" id="KW-0732">Signal</keyword>
<reference evidence="3 4" key="1">
    <citation type="submission" date="2019-10" db="EMBL/GenBank/DDBJ databases">
        <authorList>
            <person name="Palmer J.M."/>
        </authorList>
    </citation>
    <scope>NUCLEOTIDE SEQUENCE [LARGE SCALE GENOMIC DNA]</scope>
    <source>
        <strain evidence="3 4">TWF718</strain>
    </source>
</reference>
<feature type="region of interest" description="Disordered" evidence="1">
    <location>
        <begin position="54"/>
        <end position="84"/>
    </location>
</feature>
<name>A0AAN8NF65_9PEZI</name>